<reference evidence="2 4" key="1">
    <citation type="submission" date="2018-05" db="EMBL/GenBank/DDBJ databases">
        <title>Genomic Encyclopedia of Type Strains, Phase IV (KMG-IV): sequencing the most valuable type-strain genomes for metagenomic binning, comparative biology and taxonomic classification.</title>
        <authorList>
            <person name="Goeker M."/>
        </authorList>
    </citation>
    <scope>NUCLEOTIDE SEQUENCE [LARGE SCALE GENOMIC DNA]</scope>
    <source>
        <strain evidence="3 5">DSM 45479</strain>
        <strain evidence="2 4">DSM 45480</strain>
    </source>
</reference>
<dbReference type="AlphaFoldDB" id="A0A316HSI3"/>
<dbReference type="InterPro" id="IPR051207">
    <property type="entry name" value="ComplexI_NDUFA9_subunit"/>
</dbReference>
<dbReference type="RefSeq" id="WP_109639387.1">
    <property type="nucleotide sequence ID" value="NZ_QGHB01000010.1"/>
</dbReference>
<protein>
    <submittedName>
        <fullName evidence="2">Uncharacterized protein YbjT (DUF2867 family)</fullName>
    </submittedName>
</protein>
<feature type="domain" description="NAD(P)-binding" evidence="1">
    <location>
        <begin position="7"/>
        <end position="134"/>
    </location>
</feature>
<dbReference type="SUPFAM" id="SSF51735">
    <property type="entry name" value="NAD(P)-binding Rossmann-fold domains"/>
    <property type="match status" value="1"/>
</dbReference>
<name>A0A316HSI3_9PSEU</name>
<dbReference type="PANTHER" id="PTHR12126">
    <property type="entry name" value="NADH-UBIQUINONE OXIDOREDUCTASE 39 KDA SUBUNIT-RELATED"/>
    <property type="match status" value="1"/>
</dbReference>
<dbReference type="EMBL" id="QGHB01000010">
    <property type="protein sequence ID" value="PWK83553.1"/>
    <property type="molecule type" value="Genomic_DNA"/>
</dbReference>
<comment type="caution">
    <text evidence="2">The sequence shown here is derived from an EMBL/GenBank/DDBJ whole genome shotgun (WGS) entry which is preliminary data.</text>
</comment>
<evidence type="ECO:0000259" key="1">
    <source>
        <dbReference type="Pfam" id="PF13460"/>
    </source>
</evidence>
<dbReference type="Gene3D" id="3.40.50.720">
    <property type="entry name" value="NAD(P)-binding Rossmann-like Domain"/>
    <property type="match status" value="1"/>
</dbReference>
<keyword evidence="5" id="KW-1185">Reference proteome</keyword>
<dbReference type="OrthoDB" id="9771302at2"/>
<evidence type="ECO:0000313" key="2">
    <source>
        <dbReference type="EMBL" id="PWK83553.1"/>
    </source>
</evidence>
<evidence type="ECO:0000313" key="4">
    <source>
        <dbReference type="Proteomes" id="UP000246005"/>
    </source>
</evidence>
<dbReference type="PANTHER" id="PTHR12126:SF11">
    <property type="entry name" value="NADH DEHYDROGENASE [UBIQUINONE] 1 ALPHA SUBCOMPLEX SUBUNIT 9, MITOCHONDRIAL"/>
    <property type="match status" value="1"/>
</dbReference>
<dbReference type="Proteomes" id="UP000246005">
    <property type="component" value="Unassembled WGS sequence"/>
</dbReference>
<dbReference type="InterPro" id="IPR016040">
    <property type="entry name" value="NAD(P)-bd_dom"/>
</dbReference>
<dbReference type="Proteomes" id="UP000248714">
    <property type="component" value="Unassembled WGS sequence"/>
</dbReference>
<evidence type="ECO:0000313" key="3">
    <source>
        <dbReference type="EMBL" id="RAS67388.1"/>
    </source>
</evidence>
<organism evidence="2 4">
    <name type="scientific">Lentzea atacamensis</name>
    <dbReference type="NCBI Taxonomy" id="531938"/>
    <lineage>
        <taxon>Bacteria</taxon>
        <taxon>Bacillati</taxon>
        <taxon>Actinomycetota</taxon>
        <taxon>Actinomycetes</taxon>
        <taxon>Pseudonocardiales</taxon>
        <taxon>Pseudonocardiaceae</taxon>
        <taxon>Lentzea</taxon>
    </lineage>
</organism>
<dbReference type="Pfam" id="PF13460">
    <property type="entry name" value="NAD_binding_10"/>
    <property type="match status" value="1"/>
</dbReference>
<gene>
    <name evidence="3" type="ORF">C8D87_103727</name>
    <name evidence="2" type="ORF">C8D88_1109</name>
</gene>
<dbReference type="EMBL" id="QLTT01000003">
    <property type="protein sequence ID" value="RAS67388.1"/>
    <property type="molecule type" value="Genomic_DNA"/>
</dbReference>
<sequence length="237" mass="25129">MKMAVAGGTGCVGKLVVEQARERGHEVVVISRSGGVDLMTGAGLDDALRGVDVVIDVANVSTLSRKASVAFFETETRNLLAAEQRAGVGHHVLLSIVGIDRVDSGYYLGKRRQEELALAGPIPVTLLRVTQFHEFAAQMLDKVPGPVKVAPLMKSRPVAASEVATELVRLAEGPAQGRATELAGPEVLTMASMMRRLAKGKLVLTVPVGKAMANGGVLPTGDFHRGKITFEQWAKSR</sequence>
<accession>A0A316HSI3</accession>
<dbReference type="InterPro" id="IPR036291">
    <property type="entry name" value="NAD(P)-bd_dom_sf"/>
</dbReference>
<proteinExistence type="predicted"/>
<dbReference type="GO" id="GO:0044877">
    <property type="term" value="F:protein-containing complex binding"/>
    <property type="evidence" value="ECO:0007669"/>
    <property type="project" value="TreeGrafter"/>
</dbReference>
<evidence type="ECO:0000313" key="5">
    <source>
        <dbReference type="Proteomes" id="UP000248714"/>
    </source>
</evidence>